<keyword evidence="1" id="KW-0812">Transmembrane</keyword>
<feature type="transmembrane region" description="Helical" evidence="1">
    <location>
        <begin position="70"/>
        <end position="93"/>
    </location>
</feature>
<organism evidence="2 3">
    <name type="scientific">Halogeometricum rufum</name>
    <dbReference type="NCBI Taxonomy" id="553469"/>
    <lineage>
        <taxon>Archaea</taxon>
        <taxon>Methanobacteriati</taxon>
        <taxon>Methanobacteriota</taxon>
        <taxon>Stenosarchaea group</taxon>
        <taxon>Halobacteria</taxon>
        <taxon>Halobacteriales</taxon>
        <taxon>Haloferacaceae</taxon>
        <taxon>Halogeometricum</taxon>
    </lineage>
</organism>
<keyword evidence="1" id="KW-1133">Transmembrane helix</keyword>
<evidence type="ECO:0000313" key="3">
    <source>
        <dbReference type="Proteomes" id="UP000198531"/>
    </source>
</evidence>
<dbReference type="AlphaFoldDB" id="A0A1I6HV52"/>
<feature type="transmembrane region" description="Helical" evidence="1">
    <location>
        <begin position="147"/>
        <end position="166"/>
    </location>
</feature>
<reference evidence="3" key="1">
    <citation type="submission" date="2016-10" db="EMBL/GenBank/DDBJ databases">
        <authorList>
            <person name="Varghese N."/>
            <person name="Submissions S."/>
        </authorList>
    </citation>
    <scope>NUCLEOTIDE SEQUENCE [LARGE SCALE GENOMIC DNA]</scope>
    <source>
        <strain evidence="3">CGMCC 1.7736</strain>
    </source>
</reference>
<keyword evidence="3" id="KW-1185">Reference proteome</keyword>
<name>A0A1I6HV52_9EURY</name>
<feature type="transmembrane region" description="Helical" evidence="1">
    <location>
        <begin position="16"/>
        <end position="36"/>
    </location>
</feature>
<dbReference type="OrthoDB" id="222014at2157"/>
<sequence length="169" mass="17447">MSPTLPGQLAGPLGRTLAFVGLSGLSGLVAALVMGLPMARQEEGFTPAYIAASILRGTTPDEVSEVDAHVVHYGAGVVAGVLYAAAYAALTAVVPPLLSAGSVMVLPHALATIAVVGFVYVFFAHFVLPKAGKRVYEERSTAVRGQWLRSSFVFGVTLVVVLPLLTAGL</sequence>
<evidence type="ECO:0000313" key="2">
    <source>
        <dbReference type="EMBL" id="SFR58297.1"/>
    </source>
</evidence>
<dbReference type="Proteomes" id="UP000198531">
    <property type="component" value="Unassembled WGS sequence"/>
</dbReference>
<protein>
    <submittedName>
        <fullName evidence="2">Uncharacterized protein</fullName>
    </submittedName>
</protein>
<keyword evidence="1" id="KW-0472">Membrane</keyword>
<gene>
    <name evidence="2" type="ORF">SAMN04487947_2543</name>
</gene>
<accession>A0A1I6HV52</accession>
<dbReference type="RefSeq" id="WP_089808156.1">
    <property type="nucleotide sequence ID" value="NZ_FOYT01000002.1"/>
</dbReference>
<feature type="transmembrane region" description="Helical" evidence="1">
    <location>
        <begin position="105"/>
        <end position="127"/>
    </location>
</feature>
<dbReference type="STRING" id="553469.SAMN04487947_2543"/>
<evidence type="ECO:0000256" key="1">
    <source>
        <dbReference type="SAM" id="Phobius"/>
    </source>
</evidence>
<dbReference type="EMBL" id="FOYT01000002">
    <property type="protein sequence ID" value="SFR58297.1"/>
    <property type="molecule type" value="Genomic_DNA"/>
</dbReference>
<proteinExistence type="predicted"/>